<proteinExistence type="predicted"/>
<organism evidence="4 5">
    <name type="scientific">Psilocybe cf. subviscida</name>
    <dbReference type="NCBI Taxonomy" id="2480587"/>
    <lineage>
        <taxon>Eukaryota</taxon>
        <taxon>Fungi</taxon>
        <taxon>Dikarya</taxon>
        <taxon>Basidiomycota</taxon>
        <taxon>Agaricomycotina</taxon>
        <taxon>Agaricomycetes</taxon>
        <taxon>Agaricomycetidae</taxon>
        <taxon>Agaricales</taxon>
        <taxon>Agaricineae</taxon>
        <taxon>Strophariaceae</taxon>
        <taxon>Psilocybe</taxon>
    </lineage>
</organism>
<dbReference type="InterPro" id="IPR007111">
    <property type="entry name" value="NACHT_NTPase"/>
</dbReference>
<evidence type="ECO:0000256" key="2">
    <source>
        <dbReference type="SAM" id="MobiDB-lite"/>
    </source>
</evidence>
<keyword evidence="5" id="KW-1185">Reference proteome</keyword>
<evidence type="ECO:0000313" key="5">
    <source>
        <dbReference type="Proteomes" id="UP000567179"/>
    </source>
</evidence>
<dbReference type="InterPro" id="IPR056884">
    <property type="entry name" value="NPHP3-like_N"/>
</dbReference>
<evidence type="ECO:0000313" key="4">
    <source>
        <dbReference type="EMBL" id="KAF5309496.1"/>
    </source>
</evidence>
<dbReference type="OrthoDB" id="5967843at2759"/>
<dbReference type="Pfam" id="PF24883">
    <property type="entry name" value="NPHP3_N"/>
    <property type="match status" value="1"/>
</dbReference>
<evidence type="ECO:0000259" key="3">
    <source>
        <dbReference type="PROSITE" id="PS50837"/>
    </source>
</evidence>
<dbReference type="PROSITE" id="PS50837">
    <property type="entry name" value="NACHT"/>
    <property type="match status" value="1"/>
</dbReference>
<feature type="region of interest" description="Disordered" evidence="2">
    <location>
        <begin position="8"/>
        <end position="28"/>
    </location>
</feature>
<name>A0A8H5ARS9_9AGAR</name>
<dbReference type="AlphaFoldDB" id="A0A8H5ARS9"/>
<feature type="domain" description="NACHT" evidence="3">
    <location>
        <begin position="141"/>
        <end position="270"/>
    </location>
</feature>
<dbReference type="PANTHER" id="PTHR10039:SF16">
    <property type="entry name" value="GPI INOSITOL-DEACYLASE"/>
    <property type="match status" value="1"/>
</dbReference>
<dbReference type="Proteomes" id="UP000567179">
    <property type="component" value="Unassembled WGS sequence"/>
</dbReference>
<comment type="caution">
    <text evidence="4">The sequence shown here is derived from an EMBL/GenBank/DDBJ whole genome shotgun (WGS) entry which is preliminary data.</text>
</comment>
<accession>A0A8H5ARS9</accession>
<dbReference type="Gene3D" id="3.40.50.300">
    <property type="entry name" value="P-loop containing nucleotide triphosphate hydrolases"/>
    <property type="match status" value="1"/>
</dbReference>
<sequence length="737" mass="82649">MDTYLNALNASRPAGEAHQRDGPRLRDPDSVLRATSGLRLERAHTSVAQVIGDAWLSLSNPFVDPTHPNAQATEETAATLLTGSSEAGAGPLEALHKRAAPNAILNAGGRADEVRCHPGTRAEVLGRIEKWRDAQDGLAPPIFWLSGPAGAGKTAIVQTIAERCNAEGVPQANFFFFRTDASRNSLSPLIATLVHQVILLYPTLRDPLATVLSTNPLILDAMLEDQLKRLIIEPLQAIRQLSSSYRPPLLLINGLDECGSEDKGSQRQIVHAFDKILAKHPSLFCLLVASRDESQIRAAFNNISSPLIPVYLDDQYSPERDIRTFLHDEFKRVRRTHPLAHTLDAAWPSAKNVEGIVKKSSGQFIYAATVMRFILDSLASPMLSLAWVQGAAQISTKSPFAYLDAIYTYILSQADDQGAVRDILHAQLLIQDAAQSSYGRAIHAPEAEVVPLLRGYNPKYTNAMIHSCLADLTPIAQYVAEQNEWLQAQYKLRFHHASFVDYLLDQSRSKDYFVDFDAFSFNIQPVVWNGLESSQKRPGLGLDTIAYSGLFRLHQLPPAFLHILIAQTPSHFDMMAVYGKVEVADIFRHIYNLCTTDYDVTNYKWILRGWINTQQHKSGTDFKWPPCSRKYLAMAHIDGHVTTEPRGNIGIALRPETNSDTTETAVWLDSLLHRIHIQKYRSSIQEYNRLLQQWTSWATWNNVPLDRVDDLPKAQWYLRRSRIEKWLASCLKLGSRK</sequence>
<evidence type="ECO:0000256" key="1">
    <source>
        <dbReference type="ARBA" id="ARBA00022737"/>
    </source>
</evidence>
<feature type="compositionally biased region" description="Basic and acidic residues" evidence="2">
    <location>
        <begin position="15"/>
        <end position="28"/>
    </location>
</feature>
<dbReference type="InterPro" id="IPR027417">
    <property type="entry name" value="P-loop_NTPase"/>
</dbReference>
<gene>
    <name evidence="4" type="ORF">D9619_012426</name>
</gene>
<dbReference type="EMBL" id="JAACJJ010000059">
    <property type="protein sequence ID" value="KAF5309496.1"/>
    <property type="molecule type" value="Genomic_DNA"/>
</dbReference>
<protein>
    <recommendedName>
        <fullName evidence="3">NACHT domain-containing protein</fullName>
    </recommendedName>
</protein>
<keyword evidence="1" id="KW-0677">Repeat</keyword>
<dbReference type="PANTHER" id="PTHR10039">
    <property type="entry name" value="AMELOGENIN"/>
    <property type="match status" value="1"/>
</dbReference>
<dbReference type="SUPFAM" id="SSF52540">
    <property type="entry name" value="P-loop containing nucleoside triphosphate hydrolases"/>
    <property type="match status" value="1"/>
</dbReference>
<reference evidence="4 5" key="1">
    <citation type="journal article" date="2020" name="ISME J.">
        <title>Uncovering the hidden diversity of litter-decomposition mechanisms in mushroom-forming fungi.</title>
        <authorList>
            <person name="Floudas D."/>
            <person name="Bentzer J."/>
            <person name="Ahren D."/>
            <person name="Johansson T."/>
            <person name="Persson P."/>
            <person name="Tunlid A."/>
        </authorList>
    </citation>
    <scope>NUCLEOTIDE SEQUENCE [LARGE SCALE GENOMIC DNA]</scope>
    <source>
        <strain evidence="4 5">CBS 101986</strain>
    </source>
</reference>